<dbReference type="EMBL" id="KE346360">
    <property type="protein sequence ID" value="KJE88354.1"/>
    <property type="molecule type" value="Genomic_DNA"/>
</dbReference>
<dbReference type="PhylomeDB" id="A0A0D2X032"/>
<dbReference type="eggNOG" id="KOG0382">
    <property type="taxonomic scope" value="Eukaryota"/>
</dbReference>
<accession>A0A0D2X032</accession>
<dbReference type="OrthoDB" id="429145at2759"/>
<dbReference type="CDD" id="cd00326">
    <property type="entry name" value="alpha_CA"/>
    <property type="match status" value="1"/>
</dbReference>
<proteinExistence type="inferred from homology"/>
<dbReference type="GO" id="GO:0004089">
    <property type="term" value="F:carbonate dehydratase activity"/>
    <property type="evidence" value="ECO:0007669"/>
    <property type="project" value="UniProtKB-EC"/>
</dbReference>
<dbReference type="InterPro" id="IPR001148">
    <property type="entry name" value="CA_dom"/>
</dbReference>
<reference evidence="10" key="1">
    <citation type="submission" date="2011-02" db="EMBL/GenBank/DDBJ databases">
        <title>The Genome Sequence of Capsaspora owczarzaki ATCC 30864.</title>
        <authorList>
            <person name="Russ C."/>
            <person name="Cuomo C."/>
            <person name="Burger G."/>
            <person name="Gray M.W."/>
            <person name="Holland P.W.H."/>
            <person name="King N."/>
            <person name="Lang F.B.F."/>
            <person name="Roger A.J."/>
            <person name="Ruiz-Trillo I."/>
            <person name="Young S.K."/>
            <person name="Zeng Q."/>
            <person name="Gargeya S."/>
            <person name="Alvarado L."/>
            <person name="Berlin A."/>
            <person name="Chapman S.B."/>
            <person name="Chen Z."/>
            <person name="Freedman E."/>
            <person name="Gellesch M."/>
            <person name="Goldberg J."/>
            <person name="Griggs A."/>
            <person name="Gujja S."/>
            <person name="Heilman E."/>
            <person name="Heiman D."/>
            <person name="Howarth C."/>
            <person name="Mehta T."/>
            <person name="Neiman D."/>
            <person name="Pearson M."/>
            <person name="Roberts A."/>
            <person name="Saif S."/>
            <person name="Shea T."/>
            <person name="Shenoy N."/>
            <person name="Sisk P."/>
            <person name="Stolte C."/>
            <person name="Sykes S."/>
            <person name="White J."/>
            <person name="Yandava C."/>
            <person name="Haas B."/>
            <person name="Nusbaum C."/>
            <person name="Birren B."/>
        </authorList>
    </citation>
    <scope>NUCLEOTIDE SEQUENCE</scope>
    <source>
        <strain evidence="10">ATCC 30864</strain>
    </source>
</reference>
<keyword evidence="4" id="KW-0862">Zinc</keyword>
<keyword evidence="10" id="KW-1185">Reference proteome</keyword>
<evidence type="ECO:0000256" key="6">
    <source>
        <dbReference type="ARBA" id="ARBA00048348"/>
    </source>
</evidence>
<dbReference type="Gene3D" id="3.10.200.10">
    <property type="entry name" value="Alpha carbonic anhydrase"/>
    <property type="match status" value="1"/>
</dbReference>
<dbReference type="InterPro" id="IPR023561">
    <property type="entry name" value="Carbonic_anhydrase_a-class"/>
</dbReference>
<dbReference type="InterPro" id="IPR036398">
    <property type="entry name" value="CA_dom_sf"/>
</dbReference>
<protein>
    <recommendedName>
        <fullName evidence="2">carbonic anhydrase</fullName>
        <ecNumber evidence="2">4.2.1.1</ecNumber>
    </recommendedName>
</protein>
<dbReference type="SUPFAM" id="SSF51069">
    <property type="entry name" value="Carbonic anhydrase"/>
    <property type="match status" value="1"/>
</dbReference>
<evidence type="ECO:0000256" key="1">
    <source>
        <dbReference type="ARBA" id="ARBA00010718"/>
    </source>
</evidence>
<organism evidence="9 10">
    <name type="scientific">Capsaspora owczarzaki (strain ATCC 30864)</name>
    <dbReference type="NCBI Taxonomy" id="595528"/>
    <lineage>
        <taxon>Eukaryota</taxon>
        <taxon>Filasterea</taxon>
        <taxon>Capsaspora</taxon>
    </lineage>
</organism>
<keyword evidence="7" id="KW-0732">Signal</keyword>
<feature type="signal peptide" evidence="7">
    <location>
        <begin position="1"/>
        <end position="34"/>
    </location>
</feature>
<dbReference type="PANTHER" id="PTHR18952">
    <property type="entry name" value="CARBONIC ANHYDRASE"/>
    <property type="match status" value="1"/>
</dbReference>
<keyword evidence="3" id="KW-0479">Metal-binding</keyword>
<evidence type="ECO:0000256" key="5">
    <source>
        <dbReference type="ARBA" id="ARBA00023239"/>
    </source>
</evidence>
<dbReference type="PANTHER" id="PTHR18952:SF265">
    <property type="entry name" value="CARBONIC ANHYDRASE"/>
    <property type="match status" value="1"/>
</dbReference>
<sequence length="326" mass="34200">MLLLSASCGLLLASAAAPVVVVAVAMMLLLSASCDQNGGDAGWGWSYSHGGKALHFAGPDQWSRLPGSSRCGHGAPTERQAPVSITTSKAAYNPAFAALEFDYDWPSISGLTVVNDGVSLIAMLADSGAATNTHTDKATLSGGPFEAGARFVLREARFHWGSNAGSSGSEHAIDGQFAEAEVHLVHYSDRFASSIEAQASPRGLAVVAVFIRVGDAPNAAFDRLLGSSTIAALAEAGAAVSVPGVSLAEWLPASTEQYFHYPGSLTAPPCYESVRWVVMREPITISQEQLDRLRSVRTDPTISSNSRPLQPLNGRVVEASFNPNFA</sequence>
<dbReference type="EC" id="4.2.1.1" evidence="2"/>
<gene>
    <name evidence="9" type="ORF">CAOG_000017</name>
</gene>
<dbReference type="Proteomes" id="UP000008743">
    <property type="component" value="Unassembled WGS sequence"/>
</dbReference>
<comment type="similarity">
    <text evidence="1">Belongs to the alpha-carbonic anhydrase family.</text>
</comment>
<dbReference type="STRING" id="595528.A0A0D2X032"/>
<comment type="catalytic activity">
    <reaction evidence="6">
        <text>hydrogencarbonate + H(+) = CO2 + H2O</text>
        <dbReference type="Rhea" id="RHEA:10748"/>
        <dbReference type="ChEBI" id="CHEBI:15377"/>
        <dbReference type="ChEBI" id="CHEBI:15378"/>
        <dbReference type="ChEBI" id="CHEBI:16526"/>
        <dbReference type="ChEBI" id="CHEBI:17544"/>
        <dbReference type="EC" id="4.2.1.1"/>
    </reaction>
</comment>
<keyword evidence="5" id="KW-0456">Lyase</keyword>
<evidence type="ECO:0000313" key="9">
    <source>
        <dbReference type="EMBL" id="KJE88354.1"/>
    </source>
</evidence>
<dbReference type="PROSITE" id="PS51144">
    <property type="entry name" value="ALPHA_CA_2"/>
    <property type="match status" value="1"/>
</dbReference>
<evidence type="ECO:0000256" key="7">
    <source>
        <dbReference type="SAM" id="SignalP"/>
    </source>
</evidence>
<dbReference type="InParanoid" id="A0A0D2X032"/>
<evidence type="ECO:0000313" key="10">
    <source>
        <dbReference type="Proteomes" id="UP000008743"/>
    </source>
</evidence>
<dbReference type="SMART" id="SM01057">
    <property type="entry name" value="Carb_anhydrase"/>
    <property type="match status" value="1"/>
</dbReference>
<evidence type="ECO:0000256" key="3">
    <source>
        <dbReference type="ARBA" id="ARBA00022723"/>
    </source>
</evidence>
<feature type="domain" description="Alpha-carbonic anhydrase" evidence="8">
    <location>
        <begin position="43"/>
        <end position="321"/>
    </location>
</feature>
<dbReference type="AlphaFoldDB" id="A0A0D2X032"/>
<evidence type="ECO:0000259" key="8">
    <source>
        <dbReference type="PROSITE" id="PS51144"/>
    </source>
</evidence>
<evidence type="ECO:0000256" key="2">
    <source>
        <dbReference type="ARBA" id="ARBA00012925"/>
    </source>
</evidence>
<feature type="chain" id="PRO_5002254800" description="carbonic anhydrase" evidence="7">
    <location>
        <begin position="35"/>
        <end position="326"/>
    </location>
</feature>
<dbReference type="Pfam" id="PF00194">
    <property type="entry name" value="Carb_anhydrase"/>
    <property type="match status" value="1"/>
</dbReference>
<name>A0A0D2X032_CAPO3</name>
<evidence type="ECO:0000256" key="4">
    <source>
        <dbReference type="ARBA" id="ARBA00022833"/>
    </source>
</evidence>
<dbReference type="GO" id="GO:0008270">
    <property type="term" value="F:zinc ion binding"/>
    <property type="evidence" value="ECO:0007669"/>
    <property type="project" value="InterPro"/>
</dbReference>